<feature type="transmembrane region" description="Helical" evidence="1">
    <location>
        <begin position="135"/>
        <end position="158"/>
    </location>
</feature>
<proteinExistence type="predicted"/>
<dbReference type="AlphaFoldDB" id="A0A3M7L887"/>
<keyword evidence="3" id="KW-1185">Reference proteome</keyword>
<dbReference type="RefSeq" id="WP_122547975.1">
    <property type="nucleotide sequence ID" value="NZ_QWIV01000014.1"/>
</dbReference>
<dbReference type="Proteomes" id="UP000267524">
    <property type="component" value="Unassembled WGS sequence"/>
</dbReference>
<organism evidence="2 3">
    <name type="scientific">Chryseobacterium nematophagum</name>
    <dbReference type="NCBI Taxonomy" id="2305228"/>
    <lineage>
        <taxon>Bacteria</taxon>
        <taxon>Pseudomonadati</taxon>
        <taxon>Bacteroidota</taxon>
        <taxon>Flavobacteriia</taxon>
        <taxon>Flavobacteriales</taxon>
        <taxon>Weeksellaceae</taxon>
        <taxon>Chryseobacterium group</taxon>
        <taxon>Chryseobacterium</taxon>
    </lineage>
</organism>
<evidence type="ECO:0000313" key="2">
    <source>
        <dbReference type="EMBL" id="RMZ58827.1"/>
    </source>
</evidence>
<feature type="transmembrane region" description="Helical" evidence="1">
    <location>
        <begin position="222"/>
        <end position="246"/>
    </location>
</feature>
<feature type="transmembrane region" description="Helical" evidence="1">
    <location>
        <begin position="301"/>
        <end position="317"/>
    </location>
</feature>
<feature type="transmembrane region" description="Helical" evidence="1">
    <location>
        <begin position="12"/>
        <end position="32"/>
    </location>
</feature>
<feature type="transmembrane region" description="Helical" evidence="1">
    <location>
        <begin position="258"/>
        <end position="280"/>
    </location>
</feature>
<keyword evidence="1" id="KW-0472">Membrane</keyword>
<keyword evidence="1" id="KW-1133">Transmembrane helix</keyword>
<feature type="transmembrane region" description="Helical" evidence="1">
    <location>
        <begin position="71"/>
        <end position="90"/>
    </location>
</feature>
<feature type="transmembrane region" description="Helical" evidence="1">
    <location>
        <begin position="323"/>
        <end position="344"/>
    </location>
</feature>
<feature type="transmembrane region" description="Helical" evidence="1">
    <location>
        <begin position="193"/>
        <end position="210"/>
    </location>
</feature>
<accession>A0A3M7L887</accession>
<keyword evidence="1" id="KW-0812">Transmembrane</keyword>
<dbReference type="EMBL" id="QWIV01000014">
    <property type="protein sequence ID" value="RMZ58827.1"/>
    <property type="molecule type" value="Genomic_DNA"/>
</dbReference>
<feature type="transmembrane region" description="Helical" evidence="1">
    <location>
        <begin position="170"/>
        <end position="187"/>
    </location>
</feature>
<evidence type="ECO:0008006" key="4">
    <source>
        <dbReference type="Google" id="ProtNLM"/>
    </source>
</evidence>
<reference evidence="2 3" key="1">
    <citation type="submission" date="2018-08" db="EMBL/GenBank/DDBJ databases">
        <title>Chryseobacterium nematophagum: a novel matrix digesting pathogen of nematodes.</title>
        <authorList>
            <person name="Page A."/>
            <person name="Roberts M."/>
            <person name="Felix M.-A."/>
            <person name="Weir W."/>
        </authorList>
    </citation>
    <scope>NUCLEOTIDE SEQUENCE [LARGE SCALE GENOMIC DNA]</scope>
    <source>
        <strain evidence="2 3">JUb275</strain>
    </source>
</reference>
<sequence>MDKKISKASNWELFTLFLVYFVINFSFLVKYGVRQSVISIYILMPIFILFHIGIYKWGIPLISRWVKTPSMIKGWVIAIAIIYLGLTHVLNDPYKLKIDRWQTIEYTMRYWLDGKYIYDTRNYMGNFPSYLPGQLLIILPFYFLGNVGYLQVAAFILFGYAVSKEFKNQNIKFLAIFLLSISLSYVYELVCKSDLISSFILVSAFILYWHRKFQEDYFKKPFLLGLILGGICLTRSVVVIPLILFLLKPFLETNFKNKIKVCIGFVITFSILLFTVLAPAKDFDYILKYNPLQLQGQANKYVTILFLILTVILAFFVKSFKQVFFLSTLIIWGVMASFIIETILRGFTLEYMSFSYWASALPFCIIAYCYEMQEQRYSDGE</sequence>
<feature type="transmembrane region" description="Helical" evidence="1">
    <location>
        <begin position="38"/>
        <end position="59"/>
    </location>
</feature>
<gene>
    <name evidence="2" type="ORF">D1632_14705</name>
</gene>
<name>A0A3M7L887_9FLAO</name>
<evidence type="ECO:0000256" key="1">
    <source>
        <dbReference type="SAM" id="Phobius"/>
    </source>
</evidence>
<feature type="transmembrane region" description="Helical" evidence="1">
    <location>
        <begin position="356"/>
        <end position="373"/>
    </location>
</feature>
<comment type="caution">
    <text evidence="2">The sequence shown here is derived from an EMBL/GenBank/DDBJ whole genome shotgun (WGS) entry which is preliminary data.</text>
</comment>
<evidence type="ECO:0000313" key="3">
    <source>
        <dbReference type="Proteomes" id="UP000267524"/>
    </source>
</evidence>
<protein>
    <recommendedName>
        <fullName evidence="4">Glycosyltransferase RgtA/B/C/D-like domain-containing protein</fullName>
    </recommendedName>
</protein>